<reference evidence="3" key="1">
    <citation type="submission" date="2021-03" db="EMBL/GenBank/DDBJ databases">
        <authorList>
            <person name="Li Z."/>
            <person name="Yang C."/>
        </authorList>
    </citation>
    <scope>NUCLEOTIDE SEQUENCE</scope>
    <source>
        <strain evidence="3">Dzin_1.0</strain>
        <tissue evidence="3">Leaf</tissue>
    </source>
</reference>
<feature type="region of interest" description="Disordered" evidence="1">
    <location>
        <begin position="475"/>
        <end position="524"/>
    </location>
</feature>
<accession>A0A9D5DCF0</accession>
<dbReference type="PANTHER" id="PTHR12854">
    <property type="entry name" value="ATAXIN 2-RELATED"/>
    <property type="match status" value="1"/>
</dbReference>
<dbReference type="InterPro" id="IPR009818">
    <property type="entry name" value="PAM2_motif"/>
</dbReference>
<dbReference type="AlphaFoldDB" id="A0A9D5DCF0"/>
<feature type="region of interest" description="Disordered" evidence="1">
    <location>
        <begin position="297"/>
        <end position="317"/>
    </location>
</feature>
<gene>
    <name evidence="3" type="ORF">J5N97_006819</name>
</gene>
<dbReference type="InterPro" id="IPR045117">
    <property type="entry name" value="ATXN2-like"/>
</dbReference>
<dbReference type="GO" id="GO:0010494">
    <property type="term" value="C:cytoplasmic stress granule"/>
    <property type="evidence" value="ECO:0007669"/>
    <property type="project" value="TreeGrafter"/>
</dbReference>
<dbReference type="InterPro" id="IPR009604">
    <property type="entry name" value="LsmAD_domain"/>
</dbReference>
<name>A0A9D5DCF0_9LILI</name>
<dbReference type="GO" id="GO:0003729">
    <property type="term" value="F:mRNA binding"/>
    <property type="evidence" value="ECO:0007669"/>
    <property type="project" value="TreeGrafter"/>
</dbReference>
<feature type="compositionally biased region" description="Basic and acidic residues" evidence="1">
    <location>
        <begin position="382"/>
        <end position="402"/>
    </location>
</feature>
<sequence>MNPQQGGQPRSSSNGFGRRKDTGPRVDNKMHGKAASSSFGLLNGEKGGDFGCPSHDRLIFVTSCLIGQTVEVHVRNGSIISGIFHTSNAENDFGIILKMAQVIKDGSSKGQKPVSDIVKKPQTMIIPGREVVQVLAKDVSLSIDEFMNGHAHDKRQDLMTDSAISQPHHVETGRELKPWTPDNNDPECPELEDIFDGTWNRNWDQFETNEALFGVKSTFDEELYTTKLERGPQMRELEREATRIAREIQEEETKDLHLAEERGIHFHGDLDLDEEIRFSAVRRDVDNGKYVERENSISDTQNSNRCHGSLNSSTGQSYSDITKKGIIDETQALSSCSSVDEETGSQIIANRVLNTSGSADHLNDCIARNSQSMDGNRVDEVQANDQDKEKGSANRCTERISHEAAPTLKSDDGQSLLDVKGLSPNAVAFAPGQENQHSSFESSESAVPGKKSASSEPVNLSLQPVGSTLLTSERPLVGSVSSGPGLSPSSSVGSLSSEKSTLNPNAKEFKLNPNAKSFTPSSSFRPHAPVSEGSFYYANNAPAVPHLHSLPVGVGIGPSFPGPQPIVYNTQAAQLQSPQTFIHPNGPLYGQQMVLGQPRPVMYMSTYPPEMPYKGRNF</sequence>
<feature type="region of interest" description="Disordered" evidence="1">
    <location>
        <begin position="382"/>
        <end position="417"/>
    </location>
</feature>
<dbReference type="Pfam" id="PF07145">
    <property type="entry name" value="PAM2"/>
    <property type="match status" value="1"/>
</dbReference>
<feature type="compositionally biased region" description="Polar residues" evidence="1">
    <location>
        <begin position="514"/>
        <end position="524"/>
    </location>
</feature>
<dbReference type="Pfam" id="PF06741">
    <property type="entry name" value="LsmAD"/>
    <property type="match status" value="1"/>
</dbReference>
<evidence type="ECO:0000313" key="3">
    <source>
        <dbReference type="EMBL" id="KAJ0988463.1"/>
    </source>
</evidence>
<feature type="compositionally biased region" description="Polar residues" evidence="1">
    <location>
        <begin position="433"/>
        <end position="445"/>
    </location>
</feature>
<dbReference type="SMART" id="SM01272">
    <property type="entry name" value="LsmAD"/>
    <property type="match status" value="1"/>
</dbReference>
<comment type="caution">
    <text evidence="3">The sequence shown here is derived from an EMBL/GenBank/DDBJ whole genome shotgun (WGS) entry which is preliminary data.</text>
</comment>
<dbReference type="FunFam" id="2.30.30.100:FF:000054">
    <property type="entry name" value="Polyadenylate-binding protein-interacting protein 3"/>
    <property type="match status" value="1"/>
</dbReference>
<keyword evidence="4" id="KW-1185">Reference proteome</keyword>
<feature type="domain" description="LsmAD" evidence="2">
    <location>
        <begin position="213"/>
        <end position="284"/>
    </location>
</feature>
<reference evidence="3" key="2">
    <citation type="journal article" date="2022" name="Hortic Res">
        <title>The genome of Dioscorea zingiberensis sheds light on the biosynthesis, origin and evolution of the medicinally important diosgenin saponins.</title>
        <authorList>
            <person name="Li Y."/>
            <person name="Tan C."/>
            <person name="Li Z."/>
            <person name="Guo J."/>
            <person name="Li S."/>
            <person name="Chen X."/>
            <person name="Wang C."/>
            <person name="Dai X."/>
            <person name="Yang H."/>
            <person name="Song W."/>
            <person name="Hou L."/>
            <person name="Xu J."/>
            <person name="Tong Z."/>
            <person name="Xu A."/>
            <person name="Yuan X."/>
            <person name="Wang W."/>
            <person name="Yang Q."/>
            <person name="Chen L."/>
            <person name="Sun Z."/>
            <person name="Wang K."/>
            <person name="Pan B."/>
            <person name="Chen J."/>
            <person name="Bao Y."/>
            <person name="Liu F."/>
            <person name="Qi X."/>
            <person name="Gang D.R."/>
            <person name="Wen J."/>
            <person name="Li J."/>
        </authorList>
    </citation>
    <scope>NUCLEOTIDE SEQUENCE</scope>
    <source>
        <strain evidence="3">Dzin_1.0</strain>
    </source>
</reference>
<evidence type="ECO:0000256" key="1">
    <source>
        <dbReference type="SAM" id="MobiDB-lite"/>
    </source>
</evidence>
<evidence type="ECO:0000313" key="4">
    <source>
        <dbReference type="Proteomes" id="UP001085076"/>
    </source>
</evidence>
<dbReference type="Proteomes" id="UP001085076">
    <property type="component" value="Miscellaneous, Linkage group lg01"/>
</dbReference>
<dbReference type="InterPro" id="IPR025852">
    <property type="entry name" value="SM_dom_ATX"/>
</dbReference>
<dbReference type="GO" id="GO:0034063">
    <property type="term" value="P:stress granule assembly"/>
    <property type="evidence" value="ECO:0007669"/>
    <property type="project" value="TreeGrafter"/>
</dbReference>
<dbReference type="OrthoDB" id="2275718at2759"/>
<feature type="compositionally biased region" description="Low complexity" evidence="1">
    <location>
        <begin position="475"/>
        <end position="497"/>
    </location>
</feature>
<protein>
    <recommendedName>
        <fullName evidence="2">LsmAD domain-containing protein</fullName>
    </recommendedName>
</protein>
<feature type="region of interest" description="Disordered" evidence="1">
    <location>
        <begin position="1"/>
        <end position="33"/>
    </location>
</feature>
<proteinExistence type="predicted"/>
<dbReference type="Pfam" id="PF14438">
    <property type="entry name" value="SM-ATX"/>
    <property type="match status" value="1"/>
</dbReference>
<dbReference type="EMBL" id="JAGGNH010000001">
    <property type="protein sequence ID" value="KAJ0988463.1"/>
    <property type="molecule type" value="Genomic_DNA"/>
</dbReference>
<feature type="compositionally biased region" description="Polar residues" evidence="1">
    <location>
        <begin position="1"/>
        <end position="15"/>
    </location>
</feature>
<feature type="region of interest" description="Disordered" evidence="1">
    <location>
        <begin position="432"/>
        <end position="459"/>
    </location>
</feature>
<organism evidence="3 4">
    <name type="scientific">Dioscorea zingiberensis</name>
    <dbReference type="NCBI Taxonomy" id="325984"/>
    <lineage>
        <taxon>Eukaryota</taxon>
        <taxon>Viridiplantae</taxon>
        <taxon>Streptophyta</taxon>
        <taxon>Embryophyta</taxon>
        <taxon>Tracheophyta</taxon>
        <taxon>Spermatophyta</taxon>
        <taxon>Magnoliopsida</taxon>
        <taxon>Liliopsida</taxon>
        <taxon>Dioscoreales</taxon>
        <taxon>Dioscoreaceae</taxon>
        <taxon>Dioscorea</taxon>
    </lineage>
</organism>
<evidence type="ECO:0000259" key="2">
    <source>
        <dbReference type="SMART" id="SM01272"/>
    </source>
</evidence>
<feature type="compositionally biased region" description="Basic and acidic residues" evidence="1">
    <location>
        <begin position="18"/>
        <end position="30"/>
    </location>
</feature>
<dbReference type="PANTHER" id="PTHR12854:SF7">
    <property type="entry name" value="ATAXIN-2 HOMOLOG"/>
    <property type="match status" value="1"/>
</dbReference>